<evidence type="ECO:0000313" key="9">
    <source>
        <dbReference type="Proteomes" id="UP000027135"/>
    </source>
</evidence>
<keyword evidence="4" id="KW-0479">Metal-binding</keyword>
<dbReference type="GO" id="GO:0005737">
    <property type="term" value="C:cytoplasm"/>
    <property type="evidence" value="ECO:0007669"/>
    <property type="project" value="TreeGrafter"/>
</dbReference>
<name>A0A067QI75_ZOONE</name>
<protein>
    <submittedName>
        <fullName evidence="8">Putative cytochrome P450 305a1</fullName>
    </submittedName>
</protein>
<reference evidence="8 9" key="1">
    <citation type="journal article" date="2014" name="Nat. Commun.">
        <title>Molecular traces of alternative social organization in a termite genome.</title>
        <authorList>
            <person name="Terrapon N."/>
            <person name="Li C."/>
            <person name="Robertson H.M."/>
            <person name="Ji L."/>
            <person name="Meng X."/>
            <person name="Booth W."/>
            <person name="Chen Z."/>
            <person name="Childers C.P."/>
            <person name="Glastad K.M."/>
            <person name="Gokhale K."/>
            <person name="Gowin J."/>
            <person name="Gronenberg W."/>
            <person name="Hermansen R.A."/>
            <person name="Hu H."/>
            <person name="Hunt B.G."/>
            <person name="Huylmans A.K."/>
            <person name="Khalil S.M."/>
            <person name="Mitchell R.D."/>
            <person name="Munoz-Torres M.C."/>
            <person name="Mustard J.A."/>
            <person name="Pan H."/>
            <person name="Reese J.T."/>
            <person name="Scharf M.E."/>
            <person name="Sun F."/>
            <person name="Vogel H."/>
            <person name="Xiao J."/>
            <person name="Yang W."/>
            <person name="Yang Z."/>
            <person name="Yang Z."/>
            <person name="Zhou J."/>
            <person name="Zhu J."/>
            <person name="Brent C.S."/>
            <person name="Elsik C.G."/>
            <person name="Goodisman M.A."/>
            <person name="Liberles D.A."/>
            <person name="Roe R.M."/>
            <person name="Vargo E.L."/>
            <person name="Vilcinskas A."/>
            <person name="Wang J."/>
            <person name="Bornberg-Bauer E."/>
            <person name="Korb J."/>
            <person name="Zhang G."/>
            <person name="Liebig J."/>
        </authorList>
    </citation>
    <scope>NUCLEOTIDE SEQUENCE [LARGE SCALE GENOMIC DNA]</scope>
    <source>
        <tissue evidence="8">Whole organism</tissue>
    </source>
</reference>
<dbReference type="PANTHER" id="PTHR24300:SF376">
    <property type="entry name" value="CYTOCHROME P450 15A1"/>
    <property type="match status" value="1"/>
</dbReference>
<dbReference type="EMBL" id="KK853574">
    <property type="protein sequence ID" value="KDR06613.1"/>
    <property type="molecule type" value="Genomic_DNA"/>
</dbReference>
<dbReference type="InParanoid" id="A0A067QI75"/>
<dbReference type="GO" id="GO:0016712">
    <property type="term" value="F:oxidoreductase activity, acting on paired donors, with incorporation or reduction of molecular oxygen, reduced flavin or flavoprotein as one donor, and incorporation of one atom of oxygen"/>
    <property type="evidence" value="ECO:0007669"/>
    <property type="project" value="TreeGrafter"/>
</dbReference>
<keyword evidence="7" id="KW-0503">Monooxygenase</keyword>
<dbReference type="InterPro" id="IPR036396">
    <property type="entry name" value="Cyt_P450_sf"/>
</dbReference>
<evidence type="ECO:0000313" key="8">
    <source>
        <dbReference type="EMBL" id="KDR06613.1"/>
    </source>
</evidence>
<keyword evidence="5" id="KW-0560">Oxidoreductase</keyword>
<dbReference type="GO" id="GO:0006082">
    <property type="term" value="P:organic acid metabolic process"/>
    <property type="evidence" value="ECO:0007669"/>
    <property type="project" value="TreeGrafter"/>
</dbReference>
<dbReference type="AlphaFoldDB" id="A0A067QI75"/>
<dbReference type="PANTHER" id="PTHR24300">
    <property type="entry name" value="CYTOCHROME P450 508A4-RELATED"/>
    <property type="match status" value="1"/>
</dbReference>
<keyword evidence="9" id="KW-1185">Reference proteome</keyword>
<gene>
    <name evidence="8" type="ORF">L798_02996</name>
</gene>
<dbReference type="SUPFAM" id="SSF48264">
    <property type="entry name" value="Cytochrome P450"/>
    <property type="match status" value="1"/>
</dbReference>
<dbReference type="InterPro" id="IPR001128">
    <property type="entry name" value="Cyt_P450"/>
</dbReference>
<dbReference type="GO" id="GO:0020037">
    <property type="term" value="F:heme binding"/>
    <property type="evidence" value="ECO:0007669"/>
    <property type="project" value="InterPro"/>
</dbReference>
<dbReference type="Proteomes" id="UP000027135">
    <property type="component" value="Unassembled WGS sequence"/>
</dbReference>
<proteinExistence type="inferred from homology"/>
<evidence type="ECO:0000256" key="2">
    <source>
        <dbReference type="ARBA" id="ARBA00010617"/>
    </source>
</evidence>
<keyword evidence="6" id="KW-0408">Iron</keyword>
<organism evidence="8 9">
    <name type="scientific">Zootermopsis nevadensis</name>
    <name type="common">Dampwood termite</name>
    <dbReference type="NCBI Taxonomy" id="136037"/>
    <lineage>
        <taxon>Eukaryota</taxon>
        <taxon>Metazoa</taxon>
        <taxon>Ecdysozoa</taxon>
        <taxon>Arthropoda</taxon>
        <taxon>Hexapoda</taxon>
        <taxon>Insecta</taxon>
        <taxon>Pterygota</taxon>
        <taxon>Neoptera</taxon>
        <taxon>Polyneoptera</taxon>
        <taxon>Dictyoptera</taxon>
        <taxon>Blattodea</taxon>
        <taxon>Blattoidea</taxon>
        <taxon>Termitoidae</taxon>
        <taxon>Termopsidae</taxon>
        <taxon>Zootermopsis</taxon>
    </lineage>
</organism>
<dbReference type="GO" id="GO:0006805">
    <property type="term" value="P:xenobiotic metabolic process"/>
    <property type="evidence" value="ECO:0007669"/>
    <property type="project" value="TreeGrafter"/>
</dbReference>
<evidence type="ECO:0000256" key="4">
    <source>
        <dbReference type="ARBA" id="ARBA00022723"/>
    </source>
</evidence>
<keyword evidence="3" id="KW-0349">Heme</keyword>
<dbReference type="GO" id="GO:0008395">
    <property type="term" value="F:steroid hydroxylase activity"/>
    <property type="evidence" value="ECO:0007669"/>
    <property type="project" value="TreeGrafter"/>
</dbReference>
<evidence type="ECO:0000256" key="3">
    <source>
        <dbReference type="ARBA" id="ARBA00022617"/>
    </source>
</evidence>
<evidence type="ECO:0000256" key="5">
    <source>
        <dbReference type="ARBA" id="ARBA00023002"/>
    </source>
</evidence>
<dbReference type="GO" id="GO:0005506">
    <property type="term" value="F:iron ion binding"/>
    <property type="evidence" value="ECO:0007669"/>
    <property type="project" value="InterPro"/>
</dbReference>
<comment type="similarity">
    <text evidence="2">Belongs to the cytochrome P450 family.</text>
</comment>
<comment type="cofactor">
    <cofactor evidence="1">
        <name>heme</name>
        <dbReference type="ChEBI" id="CHEBI:30413"/>
    </cofactor>
</comment>
<dbReference type="OMA" id="NIWACHN"/>
<dbReference type="Gene3D" id="1.10.630.10">
    <property type="entry name" value="Cytochrome P450"/>
    <property type="match status" value="1"/>
</dbReference>
<dbReference type="Pfam" id="PF00067">
    <property type="entry name" value="p450"/>
    <property type="match status" value="1"/>
</dbReference>
<evidence type="ECO:0000256" key="6">
    <source>
        <dbReference type="ARBA" id="ARBA00023004"/>
    </source>
</evidence>
<accession>A0A067QI75</accession>
<evidence type="ECO:0000256" key="1">
    <source>
        <dbReference type="ARBA" id="ARBA00001971"/>
    </source>
</evidence>
<dbReference type="InterPro" id="IPR050182">
    <property type="entry name" value="Cytochrome_P450_fam2"/>
</dbReference>
<dbReference type="STRING" id="136037.A0A067QI75"/>
<dbReference type="eggNOG" id="KOG0156">
    <property type="taxonomic scope" value="Eukaryota"/>
</dbReference>
<dbReference type="InterPro" id="IPR002401">
    <property type="entry name" value="Cyt_P450_E_grp-I"/>
</dbReference>
<sequence>MEVQRIHQVTPLAGPRRVTKDTTLNGYNIPKDTTVLMSMWSVHYDKEHWGDPEVFRPERHLDDDGKLIIDEWFLPFGLGEWKSNRFPLAKSLTASNLYD</sequence>
<evidence type="ECO:0000256" key="7">
    <source>
        <dbReference type="ARBA" id="ARBA00023033"/>
    </source>
</evidence>
<dbReference type="PRINTS" id="PR00463">
    <property type="entry name" value="EP450I"/>
</dbReference>